<evidence type="ECO:0000256" key="3">
    <source>
        <dbReference type="ARBA" id="ARBA00022989"/>
    </source>
</evidence>
<evidence type="ECO:0000256" key="1">
    <source>
        <dbReference type="ARBA" id="ARBA00004141"/>
    </source>
</evidence>
<evidence type="ECO:0000313" key="7">
    <source>
        <dbReference type="EMBL" id="RMA97871.1"/>
    </source>
</evidence>
<evidence type="ECO:0000313" key="8">
    <source>
        <dbReference type="Proteomes" id="UP000280842"/>
    </source>
</evidence>
<comment type="caution">
    <text evidence="7">The sequence shown here is derived from an EMBL/GenBank/DDBJ whole genome shotgun (WGS) entry which is preliminary data.</text>
</comment>
<gene>
    <name evidence="7" type="ORF">CLV39_0501</name>
</gene>
<reference evidence="7 8" key="1">
    <citation type="submission" date="2018-10" db="EMBL/GenBank/DDBJ databases">
        <title>Genomic Encyclopedia of Archaeal and Bacterial Type Strains, Phase II (KMG-II): from individual species to whole genera.</title>
        <authorList>
            <person name="Goeker M."/>
        </authorList>
    </citation>
    <scope>NUCLEOTIDE SEQUENCE [LARGE SCALE GENOMIC DNA]</scope>
    <source>
        <strain evidence="7 8">VM1</strain>
    </source>
</reference>
<organism evidence="7 8">
    <name type="scientific">Hydrogenothermus marinus</name>
    <dbReference type="NCBI Taxonomy" id="133270"/>
    <lineage>
        <taxon>Bacteria</taxon>
        <taxon>Pseudomonadati</taxon>
        <taxon>Aquificota</taxon>
        <taxon>Aquificia</taxon>
        <taxon>Aquificales</taxon>
        <taxon>Hydrogenothermaceae</taxon>
        <taxon>Hydrogenothermus</taxon>
    </lineage>
</organism>
<sequence length="223" mass="25411">MIPYFFELYFKPKQGWEKLAKENFTIKELYLRFAIVFAFIPAISHFIGFTVFKNVYIQGIKNFLEMAEKDTQQNPQTVEYMKALLHTLQDNDLTKEIMVMLVTYGFELFKPVVVAILIMFLSGAFGGIKNPNKAFTVAIFSLIPSWAAGAFYAVNSPISMFVLFLASFYTFYLIFIAAEKILGIPSEGSKNFQFIILLIILYLILSGLIGYVESGITFQILKS</sequence>
<name>A0A3M0BKT7_9AQUI</name>
<dbReference type="Pfam" id="PF04893">
    <property type="entry name" value="Yip1"/>
    <property type="match status" value="1"/>
</dbReference>
<evidence type="ECO:0000256" key="2">
    <source>
        <dbReference type="ARBA" id="ARBA00022692"/>
    </source>
</evidence>
<keyword evidence="3 5" id="KW-1133">Transmembrane helix</keyword>
<dbReference type="GO" id="GO:0016020">
    <property type="term" value="C:membrane"/>
    <property type="evidence" value="ECO:0007669"/>
    <property type="project" value="UniProtKB-SubCell"/>
</dbReference>
<evidence type="ECO:0000256" key="5">
    <source>
        <dbReference type="SAM" id="Phobius"/>
    </source>
</evidence>
<feature type="domain" description="Yip1" evidence="6">
    <location>
        <begin position="7"/>
        <end position="206"/>
    </location>
</feature>
<evidence type="ECO:0000259" key="6">
    <source>
        <dbReference type="Pfam" id="PF04893"/>
    </source>
</evidence>
<keyword evidence="2 5" id="KW-0812">Transmembrane</keyword>
<feature type="transmembrane region" description="Helical" evidence="5">
    <location>
        <begin position="135"/>
        <end position="154"/>
    </location>
</feature>
<feature type="transmembrane region" description="Helical" evidence="5">
    <location>
        <begin position="160"/>
        <end position="182"/>
    </location>
</feature>
<evidence type="ECO:0000256" key="4">
    <source>
        <dbReference type="ARBA" id="ARBA00023136"/>
    </source>
</evidence>
<accession>A0A3M0BKT7</accession>
<dbReference type="AlphaFoldDB" id="A0A3M0BKT7"/>
<feature type="transmembrane region" description="Helical" evidence="5">
    <location>
        <begin position="29"/>
        <end position="52"/>
    </location>
</feature>
<feature type="transmembrane region" description="Helical" evidence="5">
    <location>
        <begin position="108"/>
        <end position="128"/>
    </location>
</feature>
<comment type="subcellular location">
    <subcellularLocation>
        <location evidence="1">Membrane</location>
        <topology evidence="1">Multi-pass membrane protein</topology>
    </subcellularLocation>
</comment>
<dbReference type="InterPro" id="IPR006977">
    <property type="entry name" value="Yip1_dom"/>
</dbReference>
<keyword evidence="8" id="KW-1185">Reference proteome</keyword>
<dbReference type="Proteomes" id="UP000280842">
    <property type="component" value="Unassembled WGS sequence"/>
</dbReference>
<proteinExistence type="predicted"/>
<protein>
    <submittedName>
        <fullName evidence="7">Yip1-like protein</fullName>
    </submittedName>
</protein>
<dbReference type="RefSeq" id="WP_170145585.1">
    <property type="nucleotide sequence ID" value="NZ_REFO01000010.1"/>
</dbReference>
<dbReference type="EMBL" id="REFO01000010">
    <property type="protein sequence ID" value="RMA97871.1"/>
    <property type="molecule type" value="Genomic_DNA"/>
</dbReference>
<keyword evidence="4 5" id="KW-0472">Membrane</keyword>
<feature type="transmembrane region" description="Helical" evidence="5">
    <location>
        <begin position="194"/>
        <end position="212"/>
    </location>
</feature>